<dbReference type="PROSITE" id="PS00395">
    <property type="entry name" value="ALANINE_RACEMASE"/>
    <property type="match status" value="1"/>
</dbReference>
<dbReference type="GO" id="GO:0030632">
    <property type="term" value="P:D-alanine biosynthetic process"/>
    <property type="evidence" value="ECO:0007669"/>
    <property type="project" value="UniProtKB-UniRule"/>
</dbReference>
<dbReference type="Pfam" id="PF00842">
    <property type="entry name" value="Ala_racemase_C"/>
    <property type="match status" value="1"/>
</dbReference>
<keyword evidence="3 4" id="KW-0413">Isomerase</keyword>
<dbReference type="PATRIC" id="fig|1620414.3.peg.310"/>
<dbReference type="InterPro" id="IPR020622">
    <property type="entry name" value="Ala_racemase_pyridoxalP-BS"/>
</dbReference>
<accession>A0A0G1X6H3</accession>
<keyword evidence="2 4" id="KW-0663">Pyridoxal phosphate</keyword>
<protein>
    <recommendedName>
        <fullName evidence="4">Alanine racemase</fullName>
        <ecNumber evidence="4">5.1.1.1</ecNumber>
    </recommendedName>
</protein>
<dbReference type="PANTHER" id="PTHR30511:SF0">
    <property type="entry name" value="ALANINE RACEMASE, CATABOLIC-RELATED"/>
    <property type="match status" value="1"/>
</dbReference>
<proteinExistence type="inferred from homology"/>
<comment type="catalytic activity">
    <reaction evidence="4">
        <text>L-alanine = D-alanine</text>
        <dbReference type="Rhea" id="RHEA:20249"/>
        <dbReference type="ChEBI" id="CHEBI:57416"/>
        <dbReference type="ChEBI" id="CHEBI:57972"/>
        <dbReference type="EC" id="5.1.1.1"/>
    </reaction>
</comment>
<dbReference type="InterPro" id="IPR009006">
    <property type="entry name" value="Ala_racemase/Decarboxylase_C"/>
</dbReference>
<comment type="caution">
    <text evidence="8">The sequence shown here is derived from an EMBL/GenBank/DDBJ whole genome shotgun (WGS) entry which is preliminary data.</text>
</comment>
<dbReference type="InterPro" id="IPR029066">
    <property type="entry name" value="PLP-binding_barrel"/>
</dbReference>
<dbReference type="InterPro" id="IPR001608">
    <property type="entry name" value="Ala_racemase_N"/>
</dbReference>
<dbReference type="GO" id="GO:0030170">
    <property type="term" value="F:pyridoxal phosphate binding"/>
    <property type="evidence" value="ECO:0007669"/>
    <property type="project" value="UniProtKB-UniRule"/>
</dbReference>
<evidence type="ECO:0000256" key="1">
    <source>
        <dbReference type="ARBA" id="ARBA00001933"/>
    </source>
</evidence>
<feature type="modified residue" description="N6-(pyridoxal phosphate)lysine" evidence="4 5">
    <location>
        <position position="37"/>
    </location>
</feature>
<reference evidence="8 9" key="1">
    <citation type="journal article" date="2015" name="Nature">
        <title>rRNA introns, odd ribosomes, and small enigmatic genomes across a large radiation of phyla.</title>
        <authorList>
            <person name="Brown C.T."/>
            <person name="Hug L.A."/>
            <person name="Thomas B.C."/>
            <person name="Sharon I."/>
            <person name="Castelle C.J."/>
            <person name="Singh A."/>
            <person name="Wilkins M.J."/>
            <person name="Williams K.H."/>
            <person name="Banfield J.F."/>
        </authorList>
    </citation>
    <scope>NUCLEOTIDE SEQUENCE [LARGE SCALE GENOMIC DNA]</scope>
</reference>
<sequence length="382" mass="42083">MSSPLYALTIDLKAIDHNIKQIKGLFKPGTKIIAVVKSNAYGHGLFEVARQALRSGASHLGVVSATEALELRRRGVLHPIVILGAVSKDDLPALIKNKVAVTIYNAESYRTLSRAVSILNKKVIVHLKLDTGINRLGFATVDEFVKVAKTITARPRYFEFEGVYSHLASVEELNQSYTNDQIRIFERALAKLADLKIKVPLVSLAASAAAVMLPESRFNCVRIGIEMYGLWPSRGVELWCKRSKKTRGFKLRPALVYKTRLVHVRRVKAGAYIGYGNAFQAPQAMTIGVIPVGYAEGLPRSLSNMGFALLKGAVVPIVGRVCMNMTILDVSRRPRAKVGDEVVLIGRSHTKEITATDVADWAGTINYEVVARLPAHIERIYK</sequence>
<dbReference type="SUPFAM" id="SSF51419">
    <property type="entry name" value="PLP-binding barrel"/>
    <property type="match status" value="1"/>
</dbReference>
<dbReference type="EMBL" id="LCRB01000002">
    <property type="protein sequence ID" value="KKW26753.1"/>
    <property type="molecule type" value="Genomic_DNA"/>
</dbReference>
<dbReference type="SUPFAM" id="SSF50621">
    <property type="entry name" value="Alanine racemase C-terminal domain-like"/>
    <property type="match status" value="1"/>
</dbReference>
<evidence type="ECO:0000256" key="2">
    <source>
        <dbReference type="ARBA" id="ARBA00022898"/>
    </source>
</evidence>
<feature type="active site" description="Proton acceptor; specific for L-alanine" evidence="4">
    <location>
        <position position="275"/>
    </location>
</feature>
<organism evidence="8 9">
    <name type="scientific">candidate division Kazan bacterium GW2011_GWB1_52_7</name>
    <dbReference type="NCBI Taxonomy" id="1620414"/>
    <lineage>
        <taxon>Bacteria</taxon>
        <taxon>Bacteria division Kazan-3B-28</taxon>
    </lineage>
</organism>
<gene>
    <name evidence="8" type="ORF">VF00_C0002G0078</name>
</gene>
<comment type="function">
    <text evidence="4">Catalyzes the interconversion of L-alanine and D-alanine. May also act on other amino acids.</text>
</comment>
<dbReference type="Gene3D" id="3.20.20.10">
    <property type="entry name" value="Alanine racemase"/>
    <property type="match status" value="1"/>
</dbReference>
<name>A0A0G1X6H3_UNCK3</name>
<dbReference type="Proteomes" id="UP000034913">
    <property type="component" value="Unassembled WGS sequence"/>
</dbReference>
<feature type="binding site" evidence="4 6">
    <location>
        <position position="135"/>
    </location>
    <ligand>
        <name>substrate</name>
    </ligand>
</feature>
<dbReference type="SMART" id="SM01005">
    <property type="entry name" value="Ala_racemase_C"/>
    <property type="match status" value="1"/>
</dbReference>
<feature type="binding site" evidence="4 6">
    <location>
        <position position="323"/>
    </location>
    <ligand>
        <name>substrate</name>
    </ligand>
</feature>
<dbReference type="InterPro" id="IPR000821">
    <property type="entry name" value="Ala_racemase"/>
</dbReference>
<evidence type="ECO:0000256" key="6">
    <source>
        <dbReference type="PIRSR" id="PIRSR600821-52"/>
    </source>
</evidence>
<evidence type="ECO:0000313" key="8">
    <source>
        <dbReference type="EMBL" id="KKW26753.1"/>
    </source>
</evidence>
<evidence type="ECO:0000256" key="3">
    <source>
        <dbReference type="ARBA" id="ARBA00023235"/>
    </source>
</evidence>
<dbReference type="CDD" id="cd00430">
    <property type="entry name" value="PLPDE_III_AR"/>
    <property type="match status" value="1"/>
</dbReference>
<dbReference type="GO" id="GO:0005829">
    <property type="term" value="C:cytosol"/>
    <property type="evidence" value="ECO:0007669"/>
    <property type="project" value="TreeGrafter"/>
</dbReference>
<dbReference type="HAMAP" id="MF_01201">
    <property type="entry name" value="Ala_racemase"/>
    <property type="match status" value="1"/>
</dbReference>
<evidence type="ECO:0000313" key="9">
    <source>
        <dbReference type="Proteomes" id="UP000034913"/>
    </source>
</evidence>
<comment type="cofactor">
    <cofactor evidence="1 4 5">
        <name>pyridoxal 5'-phosphate</name>
        <dbReference type="ChEBI" id="CHEBI:597326"/>
    </cofactor>
</comment>
<dbReference type="EC" id="5.1.1.1" evidence="4"/>
<comment type="similarity">
    <text evidence="4">Belongs to the alanine racemase family.</text>
</comment>
<dbReference type="Gene3D" id="2.40.37.10">
    <property type="entry name" value="Lyase, Ornithine Decarboxylase, Chain A, domain 1"/>
    <property type="match status" value="1"/>
</dbReference>
<dbReference type="Pfam" id="PF01168">
    <property type="entry name" value="Ala_racemase_N"/>
    <property type="match status" value="1"/>
</dbReference>
<dbReference type="GO" id="GO:0008784">
    <property type="term" value="F:alanine racemase activity"/>
    <property type="evidence" value="ECO:0007669"/>
    <property type="project" value="UniProtKB-UniRule"/>
</dbReference>
<dbReference type="UniPathway" id="UPA00042">
    <property type="reaction ID" value="UER00497"/>
</dbReference>
<dbReference type="InterPro" id="IPR011079">
    <property type="entry name" value="Ala_racemase_C"/>
</dbReference>
<feature type="domain" description="Alanine racemase C-terminal" evidence="7">
    <location>
        <begin position="254"/>
        <end position="382"/>
    </location>
</feature>
<dbReference type="PRINTS" id="PR00992">
    <property type="entry name" value="ALARACEMASE"/>
</dbReference>
<evidence type="ECO:0000256" key="4">
    <source>
        <dbReference type="HAMAP-Rule" id="MF_01201"/>
    </source>
</evidence>
<feature type="active site" description="Proton acceptor; specific for D-alanine" evidence="4">
    <location>
        <position position="37"/>
    </location>
</feature>
<dbReference type="NCBIfam" id="TIGR00492">
    <property type="entry name" value="alr"/>
    <property type="match status" value="1"/>
</dbReference>
<dbReference type="FunFam" id="3.20.20.10:FF:000002">
    <property type="entry name" value="Alanine racemase"/>
    <property type="match status" value="1"/>
</dbReference>
<comment type="pathway">
    <text evidence="4">Amino-acid biosynthesis; D-alanine biosynthesis; D-alanine from L-alanine: step 1/1.</text>
</comment>
<evidence type="ECO:0000259" key="7">
    <source>
        <dbReference type="SMART" id="SM01005"/>
    </source>
</evidence>
<dbReference type="AlphaFoldDB" id="A0A0G1X6H3"/>
<dbReference type="PANTHER" id="PTHR30511">
    <property type="entry name" value="ALANINE RACEMASE"/>
    <property type="match status" value="1"/>
</dbReference>
<evidence type="ECO:0000256" key="5">
    <source>
        <dbReference type="PIRSR" id="PIRSR600821-50"/>
    </source>
</evidence>